<name>Q12JQ4_SHEDO</name>
<evidence type="ECO:0000259" key="2">
    <source>
        <dbReference type="Pfam" id="PF18492"/>
    </source>
</evidence>
<keyword evidence="1" id="KW-0732">Signal</keyword>
<keyword evidence="4" id="KW-1185">Reference proteome</keyword>
<dbReference type="HOGENOM" id="CLU_1703039_0_0_6"/>
<evidence type="ECO:0000313" key="3">
    <source>
        <dbReference type="EMBL" id="ABE56322.1"/>
    </source>
</evidence>
<gene>
    <name evidence="3" type="ordered locus">Sden_3044</name>
</gene>
<dbReference type="Pfam" id="PF18492">
    <property type="entry name" value="ORF_2_N"/>
    <property type="match status" value="1"/>
</dbReference>
<protein>
    <recommendedName>
        <fullName evidence="2">ASP external chaperone domain-containing protein</fullName>
    </recommendedName>
</protein>
<dbReference type="Proteomes" id="UP000001982">
    <property type="component" value="Chromosome"/>
</dbReference>
<feature type="chain" id="PRO_5004181441" description="ASP external chaperone domain-containing protein" evidence="1">
    <location>
        <begin position="22"/>
        <end position="155"/>
    </location>
</feature>
<evidence type="ECO:0000313" key="4">
    <source>
        <dbReference type="Proteomes" id="UP000001982"/>
    </source>
</evidence>
<evidence type="ECO:0000256" key="1">
    <source>
        <dbReference type="SAM" id="SignalP"/>
    </source>
</evidence>
<proteinExistence type="predicted"/>
<feature type="signal peptide" evidence="1">
    <location>
        <begin position="1"/>
        <end position="21"/>
    </location>
</feature>
<feature type="domain" description="ASP external chaperone" evidence="2">
    <location>
        <begin position="37"/>
        <end position="152"/>
    </location>
</feature>
<dbReference type="eggNOG" id="ENOG5030PDJ">
    <property type="taxonomic scope" value="Bacteria"/>
</dbReference>
<dbReference type="KEGG" id="sdn:Sden_3044"/>
<dbReference type="InterPro" id="IPR040536">
    <property type="entry name" value="ASPCH"/>
</dbReference>
<dbReference type="AlphaFoldDB" id="Q12JQ4"/>
<dbReference type="RefSeq" id="WP_011497468.1">
    <property type="nucleotide sequence ID" value="NC_007954.1"/>
</dbReference>
<reference evidence="3 4" key="1">
    <citation type="submission" date="2006-03" db="EMBL/GenBank/DDBJ databases">
        <title>Complete sequence of Shewanella denitrificans OS217.</title>
        <authorList>
            <consortium name="US DOE Joint Genome Institute"/>
            <person name="Copeland A."/>
            <person name="Lucas S."/>
            <person name="Lapidus A."/>
            <person name="Barry K."/>
            <person name="Detter J.C."/>
            <person name="Glavina del Rio T."/>
            <person name="Hammon N."/>
            <person name="Israni S."/>
            <person name="Dalin E."/>
            <person name="Tice H."/>
            <person name="Pitluck S."/>
            <person name="Brettin T."/>
            <person name="Bruce D."/>
            <person name="Han C."/>
            <person name="Tapia R."/>
            <person name="Gilna P."/>
            <person name="Kiss H."/>
            <person name="Schmutz J."/>
            <person name="Larimer F."/>
            <person name="Land M."/>
            <person name="Hauser L."/>
            <person name="Kyrpides N."/>
            <person name="Lykidis A."/>
            <person name="Richardson P."/>
        </authorList>
    </citation>
    <scope>NUCLEOTIDE SEQUENCE [LARGE SCALE GENOMIC DNA]</scope>
    <source>
        <strain evidence="4">OS217 / ATCC BAA-1090 / DSM 15013</strain>
    </source>
</reference>
<dbReference type="EMBL" id="CP000302">
    <property type="protein sequence ID" value="ABE56322.1"/>
    <property type="molecule type" value="Genomic_DNA"/>
</dbReference>
<dbReference type="OrthoDB" id="6264523at2"/>
<accession>Q12JQ4</accession>
<organism evidence="3 4">
    <name type="scientific">Shewanella denitrificans (strain OS217 / ATCC BAA-1090 / DSM 15013)</name>
    <dbReference type="NCBI Taxonomy" id="318161"/>
    <lineage>
        <taxon>Bacteria</taxon>
        <taxon>Pseudomonadati</taxon>
        <taxon>Pseudomonadota</taxon>
        <taxon>Gammaproteobacteria</taxon>
        <taxon>Alteromonadales</taxon>
        <taxon>Shewanellaceae</taxon>
        <taxon>Shewanella</taxon>
    </lineage>
</organism>
<sequence>MKLLNLTLLAAAISMSVQAFAHDKITLTEDAAQAVTKANVSRADFLGLESIHYVKTAKGVQKAQALSKNQQLVTESGSPFGTLTGQLVVKLKEDVDAAAFAKSKGLKLEWQSNNNLVILATPENAELLSVLEAVKASDSVVRAKLDRAVNKNEIH</sequence>